<gene>
    <name evidence="2" type="ORF">PAXINDRAFT_86391</name>
</gene>
<organism evidence="2 3">
    <name type="scientific">Paxillus involutus ATCC 200175</name>
    <dbReference type="NCBI Taxonomy" id="664439"/>
    <lineage>
        <taxon>Eukaryota</taxon>
        <taxon>Fungi</taxon>
        <taxon>Dikarya</taxon>
        <taxon>Basidiomycota</taxon>
        <taxon>Agaricomycotina</taxon>
        <taxon>Agaricomycetes</taxon>
        <taxon>Agaricomycetidae</taxon>
        <taxon>Boletales</taxon>
        <taxon>Paxilineae</taxon>
        <taxon>Paxillaceae</taxon>
        <taxon>Paxillus</taxon>
    </lineage>
</organism>
<dbReference type="Proteomes" id="UP000053647">
    <property type="component" value="Unassembled WGS sequence"/>
</dbReference>
<sequence length="824" mass="92407">MDSSLKRRLDTLKHYLANLPDTLPLPEPGLATYNFGLFDVSAEEIDDYGEVGAVNRQLEISFGTRRNGPIVFTERGPELVDVVEVLNTYLLKDPASAILQKWVDDLTVSAEISFATSGISILSLPEPAPEAGSVSNTLHSVDMPQLVSDRPGKGKRHVQKLDSKILDNSHDSDYEDLPEAEDSRKSGAKLLALLLRVSKHCRLKTDQSVDRARCIGSKGCHTTWKWPRYRQRILEHASKCGYIDAQLREAAEGELNKKAIGPAAIVPGTQIVKQQITNVETPTMTPAVGASPVTALVTRPIRSASGKNVLQGFQTEGRKVLQDKGDYAVMKFYVCCGIPPRIADTDEFKDMVSILNSAYHPPSSTTLEDKLIVNEAAKIGHAVRTHLQTCRNLTITFDGGKIRKPTSVYTIHVTTADRRAFCMELDDASLLSHSAEYILEALERVSPRLRRILAFMSRSAYATEHFNHERLKIGITRGLEAIGDTRFGTIYWAGKSVQRSLSAFQVIVENEALGIDIASLNDLFIPGGVRMKFELDLARLLTVIGPYAKAIQCLEGGHVTADRVYYYWLGITSQLDSLFRRNEYGLTTSTIEDIRAITNCRFDEMITDAPNDIYIIAFFLNPEYRNAPIYKKPNPLAIPPLRIRQQDGVTTTSLKLPEDIVKHVGLSLQRILRNEYGDTYENPATKDTAQTVMAHRNPLLTNIHPTDALKSLKEQLKSYGKGLEPFNRRFRSSESLYSWWEQVQKDDFGNVLGALAMKIFAAVPVSMTDERTMSMITWLNSPRRNRQDIETLQDHIKIRQWHRTGPGAKVCRIFYIYAKLMIIQ</sequence>
<dbReference type="AlphaFoldDB" id="A0A0C9THI5"/>
<reference evidence="2 3" key="1">
    <citation type="submission" date="2014-06" db="EMBL/GenBank/DDBJ databases">
        <authorList>
            <consortium name="DOE Joint Genome Institute"/>
            <person name="Kuo A."/>
            <person name="Kohler A."/>
            <person name="Nagy L.G."/>
            <person name="Floudas D."/>
            <person name="Copeland A."/>
            <person name="Barry K.W."/>
            <person name="Cichocki N."/>
            <person name="Veneault-Fourrey C."/>
            <person name="LaButti K."/>
            <person name="Lindquist E.A."/>
            <person name="Lipzen A."/>
            <person name="Lundell T."/>
            <person name="Morin E."/>
            <person name="Murat C."/>
            <person name="Sun H."/>
            <person name="Tunlid A."/>
            <person name="Henrissat B."/>
            <person name="Grigoriev I.V."/>
            <person name="Hibbett D.S."/>
            <person name="Martin F."/>
            <person name="Nordberg H.P."/>
            <person name="Cantor M.N."/>
            <person name="Hua S.X."/>
        </authorList>
    </citation>
    <scope>NUCLEOTIDE SEQUENCE [LARGE SCALE GENOMIC DNA]</scope>
    <source>
        <strain evidence="2 3">ATCC 200175</strain>
    </source>
</reference>
<proteinExistence type="predicted"/>
<dbReference type="SUPFAM" id="SSF53098">
    <property type="entry name" value="Ribonuclease H-like"/>
    <property type="match status" value="1"/>
</dbReference>
<name>A0A0C9THI5_PAXIN</name>
<evidence type="ECO:0000313" key="3">
    <source>
        <dbReference type="Proteomes" id="UP000053647"/>
    </source>
</evidence>
<feature type="region of interest" description="Disordered" evidence="1">
    <location>
        <begin position="132"/>
        <end position="155"/>
    </location>
</feature>
<evidence type="ECO:0000313" key="2">
    <source>
        <dbReference type="EMBL" id="KIJ10218.1"/>
    </source>
</evidence>
<dbReference type="OrthoDB" id="3236755at2759"/>
<dbReference type="EMBL" id="KN819412">
    <property type="protein sequence ID" value="KIJ10218.1"/>
    <property type="molecule type" value="Genomic_DNA"/>
</dbReference>
<dbReference type="InterPro" id="IPR012337">
    <property type="entry name" value="RNaseH-like_sf"/>
</dbReference>
<protein>
    <submittedName>
        <fullName evidence="2">Uncharacterized protein</fullName>
    </submittedName>
</protein>
<reference evidence="3" key="2">
    <citation type="submission" date="2015-01" db="EMBL/GenBank/DDBJ databases">
        <title>Evolutionary Origins and Diversification of the Mycorrhizal Mutualists.</title>
        <authorList>
            <consortium name="DOE Joint Genome Institute"/>
            <consortium name="Mycorrhizal Genomics Consortium"/>
            <person name="Kohler A."/>
            <person name="Kuo A."/>
            <person name="Nagy L.G."/>
            <person name="Floudas D."/>
            <person name="Copeland A."/>
            <person name="Barry K.W."/>
            <person name="Cichocki N."/>
            <person name="Veneault-Fourrey C."/>
            <person name="LaButti K."/>
            <person name="Lindquist E.A."/>
            <person name="Lipzen A."/>
            <person name="Lundell T."/>
            <person name="Morin E."/>
            <person name="Murat C."/>
            <person name="Riley R."/>
            <person name="Ohm R."/>
            <person name="Sun H."/>
            <person name="Tunlid A."/>
            <person name="Henrissat B."/>
            <person name="Grigoriev I.V."/>
            <person name="Hibbett D.S."/>
            <person name="Martin F."/>
        </authorList>
    </citation>
    <scope>NUCLEOTIDE SEQUENCE [LARGE SCALE GENOMIC DNA]</scope>
    <source>
        <strain evidence="3">ATCC 200175</strain>
    </source>
</reference>
<keyword evidence="3" id="KW-1185">Reference proteome</keyword>
<dbReference type="HOGENOM" id="CLU_008059_0_0_1"/>
<accession>A0A0C9THI5</accession>
<evidence type="ECO:0000256" key="1">
    <source>
        <dbReference type="SAM" id="MobiDB-lite"/>
    </source>
</evidence>